<organism evidence="1">
    <name type="scientific">viral metagenome</name>
    <dbReference type="NCBI Taxonomy" id="1070528"/>
    <lineage>
        <taxon>unclassified sequences</taxon>
        <taxon>metagenomes</taxon>
        <taxon>organismal metagenomes</taxon>
    </lineage>
</organism>
<name>A0A6C0LEK2_9ZZZZ</name>
<protein>
    <submittedName>
        <fullName evidence="1">Uncharacterized protein</fullName>
    </submittedName>
</protein>
<dbReference type="AlphaFoldDB" id="A0A6C0LEK2"/>
<dbReference type="EMBL" id="MN740474">
    <property type="protein sequence ID" value="QHU28867.1"/>
    <property type="molecule type" value="Genomic_DNA"/>
</dbReference>
<accession>A0A6C0LEK2</accession>
<proteinExistence type="predicted"/>
<evidence type="ECO:0000313" key="1">
    <source>
        <dbReference type="EMBL" id="QHU28867.1"/>
    </source>
</evidence>
<reference evidence="1" key="1">
    <citation type="journal article" date="2020" name="Nature">
        <title>Giant virus diversity and host interactions through global metagenomics.</title>
        <authorList>
            <person name="Schulz F."/>
            <person name="Roux S."/>
            <person name="Paez-Espino D."/>
            <person name="Jungbluth S."/>
            <person name="Walsh D.A."/>
            <person name="Denef V.J."/>
            <person name="McMahon K.D."/>
            <person name="Konstantinidis K.T."/>
            <person name="Eloe-Fadrosh E.A."/>
            <person name="Kyrpides N.C."/>
            <person name="Woyke T."/>
        </authorList>
    </citation>
    <scope>NUCLEOTIDE SEQUENCE</scope>
    <source>
        <strain evidence="1">GVMAG-M-3300027791-30</strain>
    </source>
</reference>
<sequence length="216" mass="23887">MASSSLLPSKYFDKLHVNRLKANEIKSDNISPESPSYLFSAVFNNALFERNQTGGTLTINKSDTEPIIQFSDRPFRQTSNIDFETFVSLYDTSGMNSFEEDPPNGVLTHSENQTTYIIRLSNINNEKTIATFNLELLPNETHNLSDVSGRMNLFVDNVTKAVVVQSPTKVVVVQVPTKAVVVQGLTRADFQADTPAQLDAAIQASVGYININPLNL</sequence>